<evidence type="ECO:0000313" key="3">
    <source>
        <dbReference type="Proteomes" id="UP001417504"/>
    </source>
</evidence>
<evidence type="ECO:0000313" key="2">
    <source>
        <dbReference type="EMBL" id="KAK9144451.1"/>
    </source>
</evidence>
<feature type="transmembrane region" description="Helical" evidence="1">
    <location>
        <begin position="84"/>
        <end position="100"/>
    </location>
</feature>
<evidence type="ECO:0000256" key="1">
    <source>
        <dbReference type="SAM" id="Phobius"/>
    </source>
</evidence>
<organism evidence="2 3">
    <name type="scientific">Stephania japonica</name>
    <dbReference type="NCBI Taxonomy" id="461633"/>
    <lineage>
        <taxon>Eukaryota</taxon>
        <taxon>Viridiplantae</taxon>
        <taxon>Streptophyta</taxon>
        <taxon>Embryophyta</taxon>
        <taxon>Tracheophyta</taxon>
        <taxon>Spermatophyta</taxon>
        <taxon>Magnoliopsida</taxon>
        <taxon>Ranunculales</taxon>
        <taxon>Menispermaceae</taxon>
        <taxon>Menispermoideae</taxon>
        <taxon>Cissampelideae</taxon>
        <taxon>Stephania</taxon>
    </lineage>
</organism>
<dbReference type="AlphaFoldDB" id="A0AAP0K245"/>
<keyword evidence="1" id="KW-1133">Transmembrane helix</keyword>
<dbReference type="Proteomes" id="UP001417504">
    <property type="component" value="Unassembled WGS sequence"/>
</dbReference>
<keyword evidence="1" id="KW-0472">Membrane</keyword>
<protein>
    <submittedName>
        <fullName evidence="2">Uncharacterized protein</fullName>
    </submittedName>
</protein>
<keyword evidence="3" id="KW-1185">Reference proteome</keyword>
<reference evidence="2 3" key="1">
    <citation type="submission" date="2024-01" db="EMBL/GenBank/DDBJ databases">
        <title>Genome assemblies of Stephania.</title>
        <authorList>
            <person name="Yang L."/>
        </authorList>
    </citation>
    <scope>NUCLEOTIDE SEQUENCE [LARGE SCALE GENOMIC DNA]</scope>
    <source>
        <strain evidence="2">QJT</strain>
        <tissue evidence="2">Leaf</tissue>
    </source>
</reference>
<gene>
    <name evidence="2" type="ORF">Sjap_004354</name>
</gene>
<keyword evidence="1" id="KW-0812">Transmembrane</keyword>
<proteinExistence type="predicted"/>
<dbReference type="EMBL" id="JBBNAE010000002">
    <property type="protein sequence ID" value="KAK9144451.1"/>
    <property type="molecule type" value="Genomic_DNA"/>
</dbReference>
<comment type="caution">
    <text evidence="2">The sequence shown here is derived from an EMBL/GenBank/DDBJ whole genome shotgun (WGS) entry which is preliminary data.</text>
</comment>
<name>A0AAP0K245_9MAGN</name>
<sequence length="175" mass="19759">MASERSDWESEEHPLSFVVNALRVLILGLYECGERFWRLRESTVGFGFVGFTHVDLGFLGGNRFDSSFKVVSERGFSCSHKDGLFLLLLVLVCVFGSDLLQRTLKMRDLFLDGRGGWEMGRWRSNMGDVMGEAMLSQKTIKKKTQQTQEDFLSSSVEGRSGGGFGYFGGLERESW</sequence>
<accession>A0AAP0K245</accession>